<sequence length="282" mass="30188">MSKPLAGKVAIVTGANTGIGRVTARELALQGAHVFLACRSEEKTRPVLEEIHMLSQGQAKAEYLPLDLGDLDAVRACASHFLERGLPLNILVANAGLAGQKGMTASGFELAFGTCHVGHFLLVNLLLERMKASAPARIVVVSSKAHRHAKGIDFEAIRHPAVSPGALHEYAVAKLANLLFAVELSRRLQGSGVTTYAVHPGIVASDVWRSAPKPVRALLRRFMISTEEGAATSLYCATSPLVATQSGQYYDKCSIAGPSPLAFDAMLARQLWDASERWTQNP</sequence>
<dbReference type="EMBL" id="KU144981">
    <property type="protein sequence ID" value="AMK59349.1"/>
    <property type="molecule type" value="Genomic_DNA"/>
</dbReference>
<dbReference type="GO" id="GO:0016491">
    <property type="term" value="F:oxidoreductase activity"/>
    <property type="evidence" value="ECO:0007669"/>
    <property type="project" value="UniProtKB-KW"/>
</dbReference>
<accession>A0A126SYG1</accession>
<protein>
    <submittedName>
        <fullName evidence="2">Transcriptional regulator, TetR family protein</fullName>
    </submittedName>
</protein>
<dbReference type="AlphaFoldDB" id="A0A126SYG1"/>
<reference evidence="2" key="1">
    <citation type="journal article" date="2016" name="Appl. Environ. Microbiol.">
        <title>Functional Metagenomics of a Biostimulated Petroleum-Contaminated Soil Reveals an Extraordinary Diversity of Extradiol Dioxygenases.</title>
        <authorList>
            <person name="Terron-Gonzalez L."/>
            <person name="Martin-Cabello G."/>
            <person name="Ferrer M."/>
            <person name="Santero E."/>
        </authorList>
    </citation>
    <scope>NUCLEOTIDE SEQUENCE</scope>
</reference>
<evidence type="ECO:0000256" key="1">
    <source>
        <dbReference type="ARBA" id="ARBA00023002"/>
    </source>
</evidence>
<dbReference type="InterPro" id="IPR036291">
    <property type="entry name" value="NAD(P)-bd_dom_sf"/>
</dbReference>
<dbReference type="Pfam" id="PF00106">
    <property type="entry name" value="adh_short"/>
    <property type="match status" value="1"/>
</dbReference>
<dbReference type="Gene3D" id="3.40.50.720">
    <property type="entry name" value="NAD(P)-binding Rossmann-like Domain"/>
    <property type="match status" value="1"/>
</dbReference>
<dbReference type="PANTHER" id="PTHR43157">
    <property type="entry name" value="PHOSPHATIDYLINOSITOL-GLYCAN BIOSYNTHESIS CLASS F PROTEIN-RELATED"/>
    <property type="match status" value="1"/>
</dbReference>
<dbReference type="InterPro" id="IPR002347">
    <property type="entry name" value="SDR_fam"/>
</dbReference>
<keyword evidence="1" id="KW-0560">Oxidoreductase</keyword>
<dbReference type="PRINTS" id="PR00081">
    <property type="entry name" value="GDHRDH"/>
</dbReference>
<dbReference type="CDD" id="cd05327">
    <property type="entry name" value="retinol-DH_like_SDR_c_like"/>
    <property type="match status" value="1"/>
</dbReference>
<dbReference type="SUPFAM" id="SSF51735">
    <property type="entry name" value="NAD(P)-binding Rossmann-fold domains"/>
    <property type="match status" value="1"/>
</dbReference>
<evidence type="ECO:0000313" key="2">
    <source>
        <dbReference type="EMBL" id="AMK59349.1"/>
    </source>
</evidence>
<name>A0A126SYG1_9BACT</name>
<proteinExistence type="predicted"/>
<organism evidence="2">
    <name type="scientific">uncultured bacterium UPO53</name>
    <dbReference type="NCBI Taxonomy" id="1776978"/>
    <lineage>
        <taxon>Bacteria</taxon>
        <taxon>environmental samples</taxon>
    </lineage>
</organism>
<dbReference type="PANTHER" id="PTHR43157:SF31">
    <property type="entry name" value="PHOSPHATIDYLINOSITOL-GLYCAN BIOSYNTHESIS CLASS F PROTEIN"/>
    <property type="match status" value="1"/>
</dbReference>